<dbReference type="Proteomes" id="UP000030645">
    <property type="component" value="Unassembled WGS sequence"/>
</dbReference>
<evidence type="ECO:0000256" key="1">
    <source>
        <dbReference type="SAM" id="MobiDB-lite"/>
    </source>
</evidence>
<gene>
    <name evidence="2" type="ORF">L484_024828</name>
</gene>
<feature type="compositionally biased region" description="Gly residues" evidence="1">
    <location>
        <begin position="28"/>
        <end position="37"/>
    </location>
</feature>
<organism evidence="2 3">
    <name type="scientific">Morus notabilis</name>
    <dbReference type="NCBI Taxonomy" id="981085"/>
    <lineage>
        <taxon>Eukaryota</taxon>
        <taxon>Viridiplantae</taxon>
        <taxon>Streptophyta</taxon>
        <taxon>Embryophyta</taxon>
        <taxon>Tracheophyta</taxon>
        <taxon>Spermatophyta</taxon>
        <taxon>Magnoliopsida</taxon>
        <taxon>eudicotyledons</taxon>
        <taxon>Gunneridae</taxon>
        <taxon>Pentapetalae</taxon>
        <taxon>rosids</taxon>
        <taxon>fabids</taxon>
        <taxon>Rosales</taxon>
        <taxon>Moraceae</taxon>
        <taxon>Moreae</taxon>
        <taxon>Morus</taxon>
    </lineage>
</organism>
<proteinExistence type="predicted"/>
<keyword evidence="3" id="KW-1185">Reference proteome</keyword>
<evidence type="ECO:0000313" key="3">
    <source>
        <dbReference type="Proteomes" id="UP000030645"/>
    </source>
</evidence>
<protein>
    <submittedName>
        <fullName evidence="2">Uncharacterized protein</fullName>
    </submittedName>
</protein>
<feature type="compositionally biased region" description="Basic and acidic residues" evidence="1">
    <location>
        <begin position="38"/>
        <end position="47"/>
    </location>
</feature>
<dbReference type="AlphaFoldDB" id="W9QWT5"/>
<dbReference type="EMBL" id="KE344284">
    <property type="protein sequence ID" value="EXB56289.1"/>
    <property type="molecule type" value="Genomic_DNA"/>
</dbReference>
<reference evidence="3" key="1">
    <citation type="submission" date="2013-01" db="EMBL/GenBank/DDBJ databases">
        <title>Draft Genome Sequence of a Mulberry Tree, Morus notabilis C.K. Schneid.</title>
        <authorList>
            <person name="He N."/>
            <person name="Zhao S."/>
        </authorList>
    </citation>
    <scope>NUCLEOTIDE SEQUENCE</scope>
</reference>
<sequence length="60" mass="6055">MEAVEVVNNGFGCGDWIDDGGGWNGSGGLIGGGNGGGEGKKMVTMDDGKTREMVVEMMSG</sequence>
<evidence type="ECO:0000313" key="2">
    <source>
        <dbReference type="EMBL" id="EXB56289.1"/>
    </source>
</evidence>
<accession>W9QWT5</accession>
<feature type="region of interest" description="Disordered" evidence="1">
    <location>
        <begin position="28"/>
        <end position="47"/>
    </location>
</feature>
<name>W9QWT5_9ROSA</name>